<keyword evidence="6" id="KW-1185">Reference proteome</keyword>
<dbReference type="InterPro" id="IPR036388">
    <property type="entry name" value="WH-like_DNA-bd_sf"/>
</dbReference>
<evidence type="ECO:0000256" key="3">
    <source>
        <dbReference type="ARBA" id="ARBA00023163"/>
    </source>
</evidence>
<keyword evidence="2" id="KW-0238">DNA-binding</keyword>
<dbReference type="Pfam" id="PF00196">
    <property type="entry name" value="GerE"/>
    <property type="match status" value="1"/>
</dbReference>
<dbReference type="GO" id="GO:0006355">
    <property type="term" value="P:regulation of DNA-templated transcription"/>
    <property type="evidence" value="ECO:0007669"/>
    <property type="project" value="InterPro"/>
</dbReference>
<organism evidence="5 6">
    <name type="scientific">Segnochrobactrum spirostomi</name>
    <dbReference type="NCBI Taxonomy" id="2608987"/>
    <lineage>
        <taxon>Bacteria</taxon>
        <taxon>Pseudomonadati</taxon>
        <taxon>Pseudomonadota</taxon>
        <taxon>Alphaproteobacteria</taxon>
        <taxon>Hyphomicrobiales</taxon>
        <taxon>Segnochrobactraceae</taxon>
        <taxon>Segnochrobactrum</taxon>
    </lineage>
</organism>
<gene>
    <name evidence="5" type="ORF">F0357_17985</name>
</gene>
<dbReference type="AlphaFoldDB" id="A0A6A7Y838"/>
<dbReference type="CDD" id="cd06170">
    <property type="entry name" value="LuxR_C_like"/>
    <property type="match status" value="1"/>
</dbReference>
<dbReference type="SUPFAM" id="SSF46894">
    <property type="entry name" value="C-terminal effector domain of the bipartite response regulators"/>
    <property type="match status" value="1"/>
</dbReference>
<feature type="domain" description="HTH luxR-type" evidence="4">
    <location>
        <begin position="36"/>
        <end position="101"/>
    </location>
</feature>
<protein>
    <submittedName>
        <fullName evidence="5">Helix-turn-helix transcriptional regulator</fullName>
    </submittedName>
</protein>
<dbReference type="PANTHER" id="PTHR44688:SF16">
    <property type="entry name" value="DNA-BINDING TRANSCRIPTIONAL ACTIVATOR DEVR_DOSR"/>
    <property type="match status" value="1"/>
</dbReference>
<dbReference type="Gene3D" id="1.10.10.10">
    <property type="entry name" value="Winged helix-like DNA-binding domain superfamily/Winged helix DNA-binding domain"/>
    <property type="match status" value="1"/>
</dbReference>
<dbReference type="InterPro" id="IPR000792">
    <property type="entry name" value="Tscrpt_reg_LuxR_C"/>
</dbReference>
<sequence>MVPVPPRLRGGEAILRDAHIFVLRKEQHDFRSRLDRLARLYGLTERQKQIVQLSLEGHHNASIARQLDLSIGGVKNHKLRIYDKLDITSERELLPAFLMSL</sequence>
<keyword evidence="3" id="KW-0804">Transcription</keyword>
<accession>A0A6A7Y838</accession>
<dbReference type="InterPro" id="IPR016032">
    <property type="entry name" value="Sig_transdc_resp-reg_C-effctor"/>
</dbReference>
<dbReference type="Proteomes" id="UP000332515">
    <property type="component" value="Unassembled WGS sequence"/>
</dbReference>
<dbReference type="PROSITE" id="PS50043">
    <property type="entry name" value="HTH_LUXR_2"/>
    <property type="match status" value="1"/>
</dbReference>
<dbReference type="PRINTS" id="PR00038">
    <property type="entry name" value="HTHLUXR"/>
</dbReference>
<dbReference type="GO" id="GO:0003677">
    <property type="term" value="F:DNA binding"/>
    <property type="evidence" value="ECO:0007669"/>
    <property type="project" value="UniProtKB-KW"/>
</dbReference>
<evidence type="ECO:0000256" key="2">
    <source>
        <dbReference type="ARBA" id="ARBA00023125"/>
    </source>
</evidence>
<proteinExistence type="predicted"/>
<comment type="caution">
    <text evidence="5">The sequence shown here is derived from an EMBL/GenBank/DDBJ whole genome shotgun (WGS) entry which is preliminary data.</text>
</comment>
<evidence type="ECO:0000313" key="6">
    <source>
        <dbReference type="Proteomes" id="UP000332515"/>
    </source>
</evidence>
<dbReference type="EMBL" id="VWNA01000001">
    <property type="protein sequence ID" value="MQT14507.1"/>
    <property type="molecule type" value="Genomic_DNA"/>
</dbReference>
<evidence type="ECO:0000313" key="5">
    <source>
        <dbReference type="EMBL" id="MQT14507.1"/>
    </source>
</evidence>
<evidence type="ECO:0000256" key="1">
    <source>
        <dbReference type="ARBA" id="ARBA00023015"/>
    </source>
</evidence>
<evidence type="ECO:0000259" key="4">
    <source>
        <dbReference type="PROSITE" id="PS50043"/>
    </source>
</evidence>
<reference evidence="5 6" key="1">
    <citation type="submission" date="2019-09" db="EMBL/GenBank/DDBJ databases">
        <title>Segnochrobactrum spirostomi gen. nov., sp. nov., isolated from the ciliate Spirostomum cf. yagiui and description of a novel family, Segnochrobactraceae fam. nov. within the order Rhizobiales of the class Alphaproteobacteria.</title>
        <authorList>
            <person name="Akter S."/>
            <person name="Shazib S.U.A."/>
            <person name="Shin M.K."/>
        </authorList>
    </citation>
    <scope>NUCLEOTIDE SEQUENCE [LARGE SCALE GENOMIC DNA]</scope>
    <source>
        <strain evidence="5 6">Sp-1</strain>
    </source>
</reference>
<dbReference type="SMART" id="SM00421">
    <property type="entry name" value="HTH_LUXR"/>
    <property type="match status" value="1"/>
</dbReference>
<dbReference type="PANTHER" id="PTHR44688">
    <property type="entry name" value="DNA-BINDING TRANSCRIPTIONAL ACTIVATOR DEVR_DOSR"/>
    <property type="match status" value="1"/>
</dbReference>
<name>A0A6A7Y838_9HYPH</name>
<keyword evidence="1" id="KW-0805">Transcription regulation</keyword>